<keyword evidence="8" id="KW-1185">Reference proteome</keyword>
<dbReference type="Gene3D" id="2.40.260.10">
    <property type="entry name" value="Sortase"/>
    <property type="match status" value="1"/>
</dbReference>
<keyword evidence="4" id="KW-1133">Transmembrane helix</keyword>
<evidence type="ECO:0000313" key="8">
    <source>
        <dbReference type="Proteomes" id="UP001255050"/>
    </source>
</evidence>
<feature type="compositionally biased region" description="Basic and acidic residues" evidence="3">
    <location>
        <begin position="45"/>
        <end position="59"/>
    </location>
</feature>
<feature type="active site" description="Proton donor/acceptor" evidence="2">
    <location>
        <position position="118"/>
    </location>
</feature>
<proteinExistence type="predicted"/>
<protein>
    <submittedName>
        <fullName evidence="5">Class A sortase SrtA</fullName>
    </submittedName>
</protein>
<name>A0A9X1J8C8_9STAP</name>
<dbReference type="Proteomes" id="UP000524893">
    <property type="component" value="Unassembled WGS sequence"/>
</dbReference>
<evidence type="ECO:0000256" key="3">
    <source>
        <dbReference type="SAM" id="MobiDB-lite"/>
    </source>
</evidence>
<evidence type="ECO:0000313" key="6">
    <source>
        <dbReference type="EMBL" id="MDR5603137.1"/>
    </source>
</evidence>
<evidence type="ECO:0000313" key="5">
    <source>
        <dbReference type="EMBL" id="MBA8776706.1"/>
    </source>
</evidence>
<keyword evidence="1" id="KW-0378">Hydrolase</keyword>
<organism evidence="5 7">
    <name type="scientific">Staphylococcus coagulans</name>
    <dbReference type="NCBI Taxonomy" id="74706"/>
    <lineage>
        <taxon>Bacteria</taxon>
        <taxon>Bacillati</taxon>
        <taxon>Bacillota</taxon>
        <taxon>Bacilli</taxon>
        <taxon>Bacillales</taxon>
        <taxon>Staphylococcaceae</taxon>
        <taxon>Staphylococcus</taxon>
    </lineage>
</organism>
<gene>
    <name evidence="5" type="primary">srtA</name>
    <name evidence="5" type="ORF">HR081_07365</name>
    <name evidence="6" type="ORF">RCO12_06760</name>
</gene>
<reference evidence="5 7" key="1">
    <citation type="journal article" date="2020" name="Access Microbiol">
        <title>Isolation and genome sequencing of Staphylococcus schleiferi subspecies coagulans from Antarctic seals.</title>
        <authorList>
            <person name="Foster G."/>
            <person name="Robb A."/>
            <person name="Paterson G.K."/>
        </authorList>
    </citation>
    <scope>NUCLEOTIDE SEQUENCE [LARGE SCALE GENOMIC DNA]</scope>
    <source>
        <strain evidence="5 7">M615/02/4</strain>
    </source>
</reference>
<dbReference type="GeneID" id="72413551"/>
<feature type="region of interest" description="Disordered" evidence="3">
    <location>
        <begin position="45"/>
        <end position="66"/>
    </location>
</feature>
<sequence length="203" mass="23118">MQKLTRWLFPLIGIALIIGGIYLVFKPKIDAYFTKQDNEKKIEQYQAEQKKAPASEKKKTPQVPKDPSKIVGVLEIPSVDIKEPVYPGPATPEQLNRGVSFAEGDESLDQQNISIAGHTDYTLNYQFTNLHKAKKGAKVTFKIGDETRRYKITSIKDVKPEQVEVLDEMKKKKDQLTLITCDDYDENTGQWLTRKIYVAEQVA</sequence>
<feature type="active site" description="Acyl-thioester intermediate" evidence="2">
    <location>
        <position position="181"/>
    </location>
</feature>
<dbReference type="InterPro" id="IPR005754">
    <property type="entry name" value="Sortase"/>
</dbReference>
<dbReference type="InterPro" id="IPR023365">
    <property type="entry name" value="Sortase_dom-sf"/>
</dbReference>
<dbReference type="NCBIfam" id="TIGR01076">
    <property type="entry name" value="sortase_fam"/>
    <property type="match status" value="1"/>
</dbReference>
<dbReference type="Proteomes" id="UP001255050">
    <property type="component" value="Unassembled WGS sequence"/>
</dbReference>
<feature type="transmembrane region" description="Helical" evidence="4">
    <location>
        <begin position="7"/>
        <end position="25"/>
    </location>
</feature>
<evidence type="ECO:0000256" key="4">
    <source>
        <dbReference type="SAM" id="Phobius"/>
    </source>
</evidence>
<dbReference type="EMBL" id="JABTCN010000019">
    <property type="protein sequence ID" value="MBA8776706.1"/>
    <property type="molecule type" value="Genomic_DNA"/>
</dbReference>
<evidence type="ECO:0000256" key="1">
    <source>
        <dbReference type="ARBA" id="ARBA00022801"/>
    </source>
</evidence>
<keyword evidence="4" id="KW-0812">Transmembrane</keyword>
<dbReference type="EMBL" id="JAVJGV010000027">
    <property type="protein sequence ID" value="MDR5603137.1"/>
    <property type="molecule type" value="Genomic_DNA"/>
</dbReference>
<reference evidence="6 8" key="2">
    <citation type="submission" date="2023-08" db="EMBL/GenBank/DDBJ databases">
        <title>Whole genome sequencing of Staphylococcus coagulans NN-2474.</title>
        <authorList>
            <person name="Kropotov V.S."/>
            <person name="Boriskina E.V."/>
            <person name="Gordinskaya N.A."/>
            <person name="Shkurkina I.S."/>
            <person name="Kryazhev D.V."/>
            <person name="Alekseeva A.E."/>
            <person name="Makhova M.A."/>
        </authorList>
    </citation>
    <scope>NUCLEOTIDE SEQUENCE [LARGE SCALE GENOMIC DNA]</scope>
    <source>
        <strain evidence="6 8">NN-2474</strain>
    </source>
</reference>
<dbReference type="RefSeq" id="WP_050345203.1">
    <property type="nucleotide sequence ID" value="NZ_CP092966.1"/>
</dbReference>
<accession>A0A9X1J8C8</accession>
<keyword evidence="4" id="KW-0472">Membrane</keyword>
<dbReference type="Pfam" id="PF04203">
    <property type="entry name" value="Sortase"/>
    <property type="match status" value="1"/>
</dbReference>
<dbReference type="SUPFAM" id="SSF63817">
    <property type="entry name" value="Sortase"/>
    <property type="match status" value="1"/>
</dbReference>
<evidence type="ECO:0000256" key="2">
    <source>
        <dbReference type="PIRSR" id="PIRSR605754-1"/>
    </source>
</evidence>
<dbReference type="AlphaFoldDB" id="A0A9X1J8C8"/>
<dbReference type="GO" id="GO:0016787">
    <property type="term" value="F:hydrolase activity"/>
    <property type="evidence" value="ECO:0007669"/>
    <property type="project" value="UniProtKB-KW"/>
</dbReference>
<evidence type="ECO:0000313" key="7">
    <source>
        <dbReference type="Proteomes" id="UP000524893"/>
    </source>
</evidence>
<comment type="caution">
    <text evidence="5">The sequence shown here is derived from an EMBL/GenBank/DDBJ whole genome shotgun (WGS) entry which is preliminary data.</text>
</comment>